<proteinExistence type="predicted"/>
<reference evidence="1 2" key="1">
    <citation type="submission" date="2019-11" db="EMBL/GenBank/DDBJ databases">
        <title>Whole genome sequence of Oryza granulata.</title>
        <authorList>
            <person name="Li W."/>
        </authorList>
    </citation>
    <scope>NUCLEOTIDE SEQUENCE [LARGE SCALE GENOMIC DNA]</scope>
    <source>
        <strain evidence="2">cv. Menghai</strain>
        <tissue evidence="1">Leaf</tissue>
    </source>
</reference>
<name>A0A6G1C0J8_9ORYZ</name>
<dbReference type="EMBL" id="SPHZ02000011">
    <property type="protein sequence ID" value="KAF0893404.1"/>
    <property type="molecule type" value="Genomic_DNA"/>
</dbReference>
<sequence length="144" mass="15742">MCSCLHEEEAHWGRHAAQHGAVRSPQCARARIPSLRQSALVEAWIPAPLVVGHVSSHQRPGTRRRGVGAARCATRRVVEEDDEAPWPTCRFTGDLDSRRYGPASQGRTAALDSLTPLGLGRHVRERSRRATVGGSIREAVHSVT</sequence>
<dbReference type="AlphaFoldDB" id="A0A6G1C0J8"/>
<dbReference type="Proteomes" id="UP000479710">
    <property type="component" value="Unassembled WGS sequence"/>
</dbReference>
<accession>A0A6G1C0J8</accession>
<protein>
    <submittedName>
        <fullName evidence="1">Uncharacterized protein</fullName>
    </submittedName>
</protein>
<organism evidence="1 2">
    <name type="scientific">Oryza meyeriana var. granulata</name>
    <dbReference type="NCBI Taxonomy" id="110450"/>
    <lineage>
        <taxon>Eukaryota</taxon>
        <taxon>Viridiplantae</taxon>
        <taxon>Streptophyta</taxon>
        <taxon>Embryophyta</taxon>
        <taxon>Tracheophyta</taxon>
        <taxon>Spermatophyta</taxon>
        <taxon>Magnoliopsida</taxon>
        <taxon>Liliopsida</taxon>
        <taxon>Poales</taxon>
        <taxon>Poaceae</taxon>
        <taxon>BOP clade</taxon>
        <taxon>Oryzoideae</taxon>
        <taxon>Oryzeae</taxon>
        <taxon>Oryzinae</taxon>
        <taxon>Oryza</taxon>
        <taxon>Oryza meyeriana</taxon>
    </lineage>
</organism>
<keyword evidence="2" id="KW-1185">Reference proteome</keyword>
<evidence type="ECO:0000313" key="2">
    <source>
        <dbReference type="Proteomes" id="UP000479710"/>
    </source>
</evidence>
<gene>
    <name evidence="1" type="ORF">E2562_024218</name>
</gene>
<comment type="caution">
    <text evidence="1">The sequence shown here is derived from an EMBL/GenBank/DDBJ whole genome shotgun (WGS) entry which is preliminary data.</text>
</comment>
<evidence type="ECO:0000313" key="1">
    <source>
        <dbReference type="EMBL" id="KAF0893404.1"/>
    </source>
</evidence>